<accession>A0AAD0KTL3</accession>
<name>A0AAD0KTL3_MYCLR</name>
<evidence type="ECO:0000313" key="2">
    <source>
        <dbReference type="Proteomes" id="UP000249682"/>
    </source>
</evidence>
<sequence>MLLMLGLVWVVVLWWAGGVWVVDLSPTTYETNRTTHRHRHKTAEPGNRRSYVQALNGPSLGSAYVVAGPAV</sequence>
<dbReference type="EMBL" id="CP029543">
    <property type="protein sequence ID" value="AWV47176.1"/>
    <property type="molecule type" value="Genomic_DNA"/>
</dbReference>
<protein>
    <submittedName>
        <fullName evidence="1">Uncharacterized protein</fullName>
    </submittedName>
</protein>
<dbReference type="AlphaFoldDB" id="A0AAD0KTL3"/>
<proteinExistence type="predicted"/>
<dbReference type="Proteomes" id="UP000249682">
    <property type="component" value="Chromosome"/>
</dbReference>
<reference evidence="1 2" key="1">
    <citation type="submission" date="2018-05" db="EMBL/GenBank/DDBJ databases">
        <title>Evolution of small genomes with special reference to Mycobacterium leprae.</title>
        <authorList>
            <person name="Mohanty P.S."/>
            <person name="Bansal A.K."/>
            <person name="Gupta U.D."/>
            <person name="Naaz F."/>
            <person name="Dwivedi V.D."/>
            <person name="Singh H."/>
            <person name="Gupta G."/>
            <person name="Sharma S."/>
            <person name="Arora M."/>
        </authorList>
    </citation>
    <scope>NUCLEOTIDE SEQUENCE [LARGE SCALE GENOMIC DNA]</scope>
    <source>
        <strain evidence="1 2">MRHRU-235-G</strain>
    </source>
</reference>
<gene>
    <name evidence="1" type="ORF">DIJ64_01025</name>
</gene>
<organism evidence="1 2">
    <name type="scientific">Mycobacterium leprae</name>
    <dbReference type="NCBI Taxonomy" id="1769"/>
    <lineage>
        <taxon>Bacteria</taxon>
        <taxon>Bacillati</taxon>
        <taxon>Actinomycetota</taxon>
        <taxon>Actinomycetes</taxon>
        <taxon>Mycobacteriales</taxon>
        <taxon>Mycobacteriaceae</taxon>
        <taxon>Mycobacterium</taxon>
    </lineage>
</organism>
<evidence type="ECO:0000313" key="1">
    <source>
        <dbReference type="EMBL" id="AWV47176.1"/>
    </source>
</evidence>